<dbReference type="PROSITE" id="PS51025">
    <property type="entry name" value="PWI"/>
    <property type="match status" value="1"/>
</dbReference>
<dbReference type="SMART" id="SM00311">
    <property type="entry name" value="PWI"/>
    <property type="match status" value="1"/>
</dbReference>
<dbReference type="GO" id="GO:0005681">
    <property type="term" value="C:spliceosomal complex"/>
    <property type="evidence" value="ECO:0007669"/>
    <property type="project" value="UniProtKB-KW"/>
</dbReference>
<dbReference type="InterPro" id="IPR010541">
    <property type="entry name" value="Prp3_C"/>
</dbReference>
<dbReference type="PANTHER" id="PTHR14212:SF0">
    <property type="entry name" value="U4_U6 SMALL NUCLEAR RIBONUCLEOPROTEIN PRP3"/>
    <property type="match status" value="1"/>
</dbReference>
<evidence type="ECO:0000259" key="11">
    <source>
        <dbReference type="PROSITE" id="PS51025"/>
    </source>
</evidence>
<feature type="compositionally biased region" description="Polar residues" evidence="10">
    <location>
        <begin position="177"/>
        <end position="190"/>
    </location>
</feature>
<dbReference type="EMBL" id="WBNF01000571">
    <property type="protein sequence ID" value="NXD60186.1"/>
    <property type="molecule type" value="Genomic_DNA"/>
</dbReference>
<accession>A0A851X2W9</accession>
<sequence length="675" mass="76274">MSLSKRELDELKPWIEKTVKRVLGFSEPTVVTAALNCVGKGMDKKKAADHLKPFLDDSTLRFVDKLFEAVEEGRSSRHSKSNSDRTRKRELKRYSLERSRETTPLRDEVWEPLPCGSLSQSEVEAWLWLSVRLAERIHRGASPFSSVLLLLMMEAATRQIEERKKQLSFISPPTPQPKISSSSQSERLPIGNTIQPSQAATFMNDAIEKARKAAELQARIQAQLALKPGLIGNANMVGLANLHAMGIAPPKVELKDQTKPTPLILDEQGRTVDATGKEIELTHRMPTLKANIRAVKREQFKQQLKEKPSEDMESNTYFDPRVSITPAQRQKRTFKFHEKGKFEKIAQRLRTKAQLEKLQAEISQAARKTGIHTSTKLALITPKKELKEGEIPEIEWWDSYIIPNGLDLKGGAISKKDEYFGITNLVEHPAQLNPPGMALAWGKVSDGSLSHCHVPWEPSQLLFRSLAVRISNLMRVLGTEAVQDPTKVEAHVRAQMAKRQKAHEEANAARKLTAEQRKAKKVKKLKEDVSQGVHIAVYRVRNLSNPAKKFKIEANAGQLYLTGVVVLHKDVNVVVVEGGPKAQKKFKRLMLHRIKWDEQTSNTKGEDDDESDEESVKKTNKCSLVWEGTAKDRSFGEMKFKQCPTENMAREHFKKHSAEHYWDLALSESVLESTD</sequence>
<feature type="non-terminal residue" evidence="12">
    <location>
        <position position="675"/>
    </location>
</feature>
<comment type="function">
    <text evidence="9">Plays a role in pre-mRNA splicing as component of the U4/U6-U5 tri-snRNP complex that is involved in spliceosome assembly, and as component of the precatalytic spliceosome (spliceosome B complex).</text>
</comment>
<evidence type="ECO:0000256" key="2">
    <source>
        <dbReference type="ARBA" id="ARBA00016514"/>
    </source>
</evidence>
<organism evidence="12 13">
    <name type="scientific">Corvus moneduloides</name>
    <name type="common">New Caledonian crow</name>
    <dbReference type="NCBI Taxonomy" id="1196302"/>
    <lineage>
        <taxon>Eukaryota</taxon>
        <taxon>Metazoa</taxon>
        <taxon>Chordata</taxon>
        <taxon>Craniata</taxon>
        <taxon>Vertebrata</taxon>
        <taxon>Euteleostomi</taxon>
        <taxon>Archelosauria</taxon>
        <taxon>Archosauria</taxon>
        <taxon>Dinosauria</taxon>
        <taxon>Saurischia</taxon>
        <taxon>Theropoda</taxon>
        <taxon>Coelurosauria</taxon>
        <taxon>Aves</taxon>
        <taxon>Neognathae</taxon>
        <taxon>Neoaves</taxon>
        <taxon>Telluraves</taxon>
        <taxon>Australaves</taxon>
        <taxon>Passeriformes</taxon>
        <taxon>Corvoidea</taxon>
        <taxon>Corvidae</taxon>
        <taxon>Corvus</taxon>
    </lineage>
</organism>
<dbReference type="SUPFAM" id="SSF101233">
    <property type="entry name" value="PWI domain"/>
    <property type="match status" value="1"/>
</dbReference>
<dbReference type="Pfam" id="PF08572">
    <property type="entry name" value="PRP3"/>
    <property type="match status" value="2"/>
</dbReference>
<evidence type="ECO:0000256" key="8">
    <source>
        <dbReference type="ARBA" id="ARBA00032955"/>
    </source>
</evidence>
<evidence type="ECO:0000313" key="12">
    <source>
        <dbReference type="EMBL" id="NXD60186.1"/>
    </source>
</evidence>
<protein>
    <recommendedName>
        <fullName evidence="2">U4/U6 small nuclear ribonucleoprotein Prp3</fullName>
    </recommendedName>
    <alternativeName>
        <fullName evidence="8">Pre-mRNA-splicing factor 3</fullName>
    </alternativeName>
</protein>
<keyword evidence="3" id="KW-0597">Phosphoprotein</keyword>
<comment type="caution">
    <text evidence="12">The sequence shown here is derived from an EMBL/GenBank/DDBJ whole genome shotgun (WGS) entry which is preliminary data.</text>
</comment>
<dbReference type="CDD" id="cd24162">
    <property type="entry name" value="Prp3_C"/>
    <property type="match status" value="1"/>
</dbReference>
<evidence type="ECO:0000256" key="3">
    <source>
        <dbReference type="ARBA" id="ARBA00022553"/>
    </source>
</evidence>
<dbReference type="GO" id="GO:0000398">
    <property type="term" value="P:mRNA splicing, via spliceosome"/>
    <property type="evidence" value="ECO:0007669"/>
    <property type="project" value="InterPro"/>
</dbReference>
<dbReference type="InterPro" id="IPR036483">
    <property type="entry name" value="PWI_dom_sf"/>
</dbReference>
<evidence type="ECO:0000256" key="7">
    <source>
        <dbReference type="ARBA" id="ARBA00023242"/>
    </source>
</evidence>
<proteinExistence type="predicted"/>
<dbReference type="InterPro" id="IPR013881">
    <property type="entry name" value="Pre-mRNA_splic_Prp3_dom"/>
</dbReference>
<name>A0A851X2W9_CORMO</name>
<gene>
    <name evidence="12" type="primary">Prpf3</name>
    <name evidence="12" type="ORF">CORMON_R01559</name>
</gene>
<evidence type="ECO:0000256" key="4">
    <source>
        <dbReference type="ARBA" id="ARBA00022664"/>
    </source>
</evidence>
<evidence type="ECO:0000313" key="13">
    <source>
        <dbReference type="Proteomes" id="UP000603793"/>
    </source>
</evidence>
<keyword evidence="6" id="KW-0508">mRNA splicing</keyword>
<dbReference type="Pfam" id="PF06544">
    <property type="entry name" value="Prp3_C"/>
    <property type="match status" value="1"/>
</dbReference>
<dbReference type="InterPro" id="IPR027104">
    <property type="entry name" value="Prp3"/>
</dbReference>
<evidence type="ECO:0000256" key="10">
    <source>
        <dbReference type="SAM" id="MobiDB-lite"/>
    </source>
</evidence>
<evidence type="ECO:0000256" key="5">
    <source>
        <dbReference type="ARBA" id="ARBA00022728"/>
    </source>
</evidence>
<dbReference type="Proteomes" id="UP000603793">
    <property type="component" value="Unassembled WGS sequence"/>
</dbReference>
<evidence type="ECO:0000256" key="9">
    <source>
        <dbReference type="ARBA" id="ARBA00035603"/>
    </source>
</evidence>
<keyword evidence="7" id="KW-0539">Nucleus</keyword>
<dbReference type="Gene3D" id="1.20.1390.10">
    <property type="entry name" value="PWI domain"/>
    <property type="match status" value="1"/>
</dbReference>
<feature type="non-terminal residue" evidence="12">
    <location>
        <position position="1"/>
    </location>
</feature>
<dbReference type="AlphaFoldDB" id="A0A851X2W9"/>
<evidence type="ECO:0000256" key="6">
    <source>
        <dbReference type="ARBA" id="ARBA00023187"/>
    </source>
</evidence>
<dbReference type="PANTHER" id="PTHR14212">
    <property type="entry name" value="U4/U6-ASSOCIATED RNA SPLICING FACTOR-RELATED"/>
    <property type="match status" value="1"/>
</dbReference>
<keyword evidence="4" id="KW-0507">mRNA processing</keyword>
<dbReference type="FunFam" id="1.20.1390.10:FF:000003">
    <property type="entry name" value="U4/U6 small nuclear ribonucleoprotein Prp3"/>
    <property type="match status" value="1"/>
</dbReference>
<feature type="domain" description="PWI" evidence="11">
    <location>
        <begin position="1"/>
        <end position="87"/>
    </location>
</feature>
<dbReference type="InterPro" id="IPR002483">
    <property type="entry name" value="PWI_dom"/>
</dbReference>
<evidence type="ECO:0000256" key="1">
    <source>
        <dbReference type="ARBA" id="ARBA00004123"/>
    </source>
</evidence>
<keyword evidence="5" id="KW-0747">Spliceosome</keyword>
<dbReference type="GO" id="GO:0046540">
    <property type="term" value="C:U4/U6 x U5 tri-snRNP complex"/>
    <property type="evidence" value="ECO:0007669"/>
    <property type="project" value="InterPro"/>
</dbReference>
<reference evidence="12" key="1">
    <citation type="submission" date="2019-09" db="EMBL/GenBank/DDBJ databases">
        <title>Bird 10,000 Genomes (B10K) Project - Family phase.</title>
        <authorList>
            <person name="Zhang G."/>
        </authorList>
    </citation>
    <scope>NUCLEOTIDE SEQUENCE</scope>
    <source>
        <strain evidence="12">OUT-0060</strain>
        <tissue evidence="12">Blood</tissue>
    </source>
</reference>
<comment type="subcellular location">
    <subcellularLocation>
        <location evidence="1">Nucleus</location>
    </subcellularLocation>
</comment>
<dbReference type="Pfam" id="PF01480">
    <property type="entry name" value="PWI"/>
    <property type="match status" value="1"/>
</dbReference>
<feature type="region of interest" description="Disordered" evidence="10">
    <location>
        <begin position="169"/>
        <end position="190"/>
    </location>
</feature>